<organism evidence="2 3">
    <name type="scientific">Holothuria leucospilota</name>
    <name type="common">Black long sea cucumber</name>
    <name type="synonym">Mertensiothuria leucospilota</name>
    <dbReference type="NCBI Taxonomy" id="206669"/>
    <lineage>
        <taxon>Eukaryota</taxon>
        <taxon>Metazoa</taxon>
        <taxon>Echinodermata</taxon>
        <taxon>Eleutherozoa</taxon>
        <taxon>Echinozoa</taxon>
        <taxon>Holothuroidea</taxon>
        <taxon>Aspidochirotacea</taxon>
        <taxon>Aspidochirotida</taxon>
        <taxon>Holothuriidae</taxon>
        <taxon>Holothuria</taxon>
    </lineage>
</organism>
<reference evidence="2" key="1">
    <citation type="submission" date="2021-10" db="EMBL/GenBank/DDBJ databases">
        <title>Tropical sea cucumber genome reveals ecological adaptation and Cuvierian tubules defense mechanism.</title>
        <authorList>
            <person name="Chen T."/>
        </authorList>
    </citation>
    <scope>NUCLEOTIDE SEQUENCE</scope>
    <source>
        <strain evidence="2">Nanhai2018</strain>
        <tissue evidence="2">Muscle</tissue>
    </source>
</reference>
<sequence>MEKRQDTILWSMHRSKSEVPNEREKYNQREEQTRFKENSNDSEESDVEDEYEGTCTDLYRQMVIQLSEYLEVRHVHHLSYFWGITLPPDEREGPLFLTLMRKAEAKMIVTCYDFSRLQKGLSALKPCDVVDKAKSTVAVVKDQRDSGEVMPKNSRRPAKLWHWKKFCEWYENTKILNSEKSTGPYKATGRDIRQYLNSMYPHFRVDTIKKHFQSIEKYIKLSEKDKKEMKLLLKELGAKQTYLLQHLRTNWFKWSKPGQQDDEE</sequence>
<evidence type="ECO:0000256" key="1">
    <source>
        <dbReference type="SAM" id="MobiDB-lite"/>
    </source>
</evidence>
<feature type="region of interest" description="Disordered" evidence="1">
    <location>
        <begin position="1"/>
        <end position="51"/>
    </location>
</feature>
<feature type="compositionally biased region" description="Acidic residues" evidence="1">
    <location>
        <begin position="40"/>
        <end position="51"/>
    </location>
</feature>
<dbReference type="AlphaFoldDB" id="A0A9Q0YFL0"/>
<dbReference type="Proteomes" id="UP001152320">
    <property type="component" value="Unassembled WGS sequence"/>
</dbReference>
<keyword evidence="3" id="KW-1185">Reference proteome</keyword>
<dbReference type="EMBL" id="JAIZAY010000050">
    <property type="protein sequence ID" value="KAJ8019242.1"/>
    <property type="molecule type" value="Genomic_DNA"/>
</dbReference>
<comment type="caution">
    <text evidence="2">The sequence shown here is derived from an EMBL/GenBank/DDBJ whole genome shotgun (WGS) entry which is preliminary data.</text>
</comment>
<accession>A0A9Q0YFL0</accession>
<name>A0A9Q0YFL0_HOLLE</name>
<gene>
    <name evidence="2" type="ORF">HOLleu_42294</name>
</gene>
<evidence type="ECO:0000313" key="3">
    <source>
        <dbReference type="Proteomes" id="UP001152320"/>
    </source>
</evidence>
<protein>
    <submittedName>
        <fullName evidence="2">Uncharacterized protein</fullName>
    </submittedName>
</protein>
<feature type="compositionally biased region" description="Basic and acidic residues" evidence="1">
    <location>
        <begin position="15"/>
        <end position="39"/>
    </location>
</feature>
<evidence type="ECO:0000313" key="2">
    <source>
        <dbReference type="EMBL" id="KAJ8019242.1"/>
    </source>
</evidence>
<proteinExistence type="predicted"/>